<dbReference type="GO" id="GO:0005737">
    <property type="term" value="C:cytoplasm"/>
    <property type="evidence" value="ECO:0007669"/>
    <property type="project" value="TreeGrafter"/>
</dbReference>
<dbReference type="Proteomes" id="UP000034291">
    <property type="component" value="Unassembled WGS sequence"/>
</dbReference>
<evidence type="ECO:0000313" key="1">
    <source>
        <dbReference type="EMBL" id="KKK13629.1"/>
    </source>
</evidence>
<keyword evidence="2" id="KW-1185">Reference proteome</keyword>
<gene>
    <name evidence="1" type="ORF">ARAM_004596</name>
</gene>
<organism evidence="1 2">
    <name type="scientific">Aspergillus rambellii</name>
    <dbReference type="NCBI Taxonomy" id="308745"/>
    <lineage>
        <taxon>Eukaryota</taxon>
        <taxon>Fungi</taxon>
        <taxon>Dikarya</taxon>
        <taxon>Ascomycota</taxon>
        <taxon>Pezizomycotina</taxon>
        <taxon>Eurotiomycetes</taxon>
        <taxon>Eurotiomycetidae</taxon>
        <taxon>Eurotiales</taxon>
        <taxon>Aspergillaceae</taxon>
        <taxon>Aspergillus</taxon>
        <taxon>Aspergillus subgen. Nidulantes</taxon>
    </lineage>
</organism>
<accession>A0A0F8U1M5</accession>
<dbReference type="EMBL" id="JZBS01003775">
    <property type="protein sequence ID" value="KKK13629.1"/>
    <property type="molecule type" value="Genomic_DNA"/>
</dbReference>
<dbReference type="AlphaFoldDB" id="A0A0F8U1M5"/>
<sequence length="354" mass="40248">MTSECPPQTPAFQELSRIFATRGDCVLEIEILPPALGPFLQDEQSIGATKKYLVQAFVTARDVFFGTLSHGHKVSSGDAIDDDDDDDEVNTKLRTASEIILLFDCEHLTACNWRKKWLATLLHGHLDQNELDRALSTELSLMTTYLCSPLHRHTKSPTLWQHRLWVLAHLVKLRKPELETTKGLFQAELAVGLRAGELHPKNYYAFNSMRELHHLLSGLGGEMGDWSILLARSIVDTVLDWCMAHPADISGLMFLLYLLDAARNPTLHLESVGKLVEFALDIGWEGESLWTCVDLSTRKFKLRDGLGQNVNTYPWNFMFHPAKDRDGEEMGWRSWVDKARIHWSDTRQTVNKPT</sequence>
<proteinExistence type="predicted"/>
<dbReference type="Gene3D" id="1.25.40.120">
    <property type="entry name" value="Protein prenylyltransferase"/>
    <property type="match status" value="1"/>
</dbReference>
<comment type="caution">
    <text evidence="1">The sequence shown here is derived from an EMBL/GenBank/DDBJ whole genome shotgun (WGS) entry which is preliminary data.</text>
</comment>
<protein>
    <submittedName>
        <fullName evidence="1">Uncharacterized protein</fullName>
    </submittedName>
</protein>
<name>A0A0F8U1M5_9EURO</name>
<reference evidence="1 2" key="1">
    <citation type="submission" date="2015-02" db="EMBL/GenBank/DDBJ databases">
        <title>Draft Genome Sequences of Two Closely-Related Aflatoxigenic Aspergillus Species Obtained from the Cote d'Ivoire.</title>
        <authorList>
            <person name="Moore G.G."/>
            <person name="Beltz S.B."/>
            <person name="Mack B.M."/>
        </authorList>
    </citation>
    <scope>NUCLEOTIDE SEQUENCE [LARGE SCALE GENOMIC DNA]</scope>
    <source>
        <strain evidence="1 2">SRRC1468</strain>
    </source>
</reference>
<dbReference type="SUPFAM" id="SSF48439">
    <property type="entry name" value="Protein prenylyltransferase"/>
    <property type="match status" value="1"/>
</dbReference>
<dbReference type="PANTHER" id="PTHR11129">
    <property type="entry name" value="PROTEIN FARNESYLTRANSFERASE ALPHA SUBUNIT/RAB GERANYLGERANYL TRANSFERASE ALPHA SUBUNIT"/>
    <property type="match status" value="1"/>
</dbReference>
<dbReference type="PANTHER" id="PTHR11129:SF3">
    <property type="entry name" value="PROTEIN PRENYLTRANSFERASE ALPHA SUBUNIT REPEAT-CONTAINING PROTEIN 1"/>
    <property type="match status" value="1"/>
</dbReference>
<evidence type="ECO:0000313" key="2">
    <source>
        <dbReference type="Proteomes" id="UP000034291"/>
    </source>
</evidence>
<dbReference type="OrthoDB" id="5358702at2759"/>